<accession>Q6ZKH0</accession>
<sequence>MELQSLLECVLKVKEPKCGWIGLNKGLANHLWALLAPSFLQETSNEVDTGLNIIDVFAKLIRQKFNDTMNRRDLLLQSDKMTVAEAFWRGIVDGGVDNMVAAETMRTPRCSGGLLPHTQRGYTREE</sequence>
<proteinExistence type="predicted"/>
<dbReference type="EMBL" id="AP003877">
    <property type="protein sequence ID" value="BAD03029.1"/>
    <property type="molecule type" value="Genomic_DNA"/>
</dbReference>
<name>Q6ZKH0_ORYSJ</name>
<organism evidence="1 2">
    <name type="scientific">Oryza sativa subsp. japonica</name>
    <name type="common">Rice</name>
    <dbReference type="NCBI Taxonomy" id="39947"/>
    <lineage>
        <taxon>Eukaryota</taxon>
        <taxon>Viridiplantae</taxon>
        <taxon>Streptophyta</taxon>
        <taxon>Embryophyta</taxon>
        <taxon>Tracheophyta</taxon>
        <taxon>Spermatophyta</taxon>
        <taxon>Magnoliopsida</taxon>
        <taxon>Liliopsida</taxon>
        <taxon>Poales</taxon>
        <taxon>Poaceae</taxon>
        <taxon>BOP clade</taxon>
        <taxon>Oryzoideae</taxon>
        <taxon>Oryzeae</taxon>
        <taxon>Oryzinae</taxon>
        <taxon>Oryza</taxon>
        <taxon>Oryza sativa</taxon>
    </lineage>
</organism>
<dbReference type="Proteomes" id="UP000000763">
    <property type="component" value="Chromosome 8"/>
</dbReference>
<reference evidence="2" key="1">
    <citation type="journal article" date="2005" name="Nature">
        <title>The map-based sequence of the rice genome.</title>
        <authorList>
            <consortium name="International rice genome sequencing project (IRGSP)"/>
            <person name="Matsumoto T."/>
            <person name="Wu J."/>
            <person name="Kanamori H."/>
            <person name="Katayose Y."/>
            <person name="Fujisawa M."/>
            <person name="Namiki N."/>
            <person name="Mizuno H."/>
            <person name="Yamamoto K."/>
            <person name="Antonio B.A."/>
            <person name="Baba T."/>
            <person name="Sakata K."/>
            <person name="Nagamura Y."/>
            <person name="Aoki H."/>
            <person name="Arikawa K."/>
            <person name="Arita K."/>
            <person name="Bito T."/>
            <person name="Chiden Y."/>
            <person name="Fujitsuka N."/>
            <person name="Fukunaka R."/>
            <person name="Hamada M."/>
            <person name="Harada C."/>
            <person name="Hayashi A."/>
            <person name="Hijishita S."/>
            <person name="Honda M."/>
            <person name="Hosokawa S."/>
            <person name="Ichikawa Y."/>
            <person name="Idonuma A."/>
            <person name="Iijima M."/>
            <person name="Ikeda M."/>
            <person name="Ikeno M."/>
            <person name="Ito K."/>
            <person name="Ito S."/>
            <person name="Ito T."/>
            <person name="Ito Y."/>
            <person name="Ito Y."/>
            <person name="Iwabuchi A."/>
            <person name="Kamiya K."/>
            <person name="Karasawa W."/>
            <person name="Kurita K."/>
            <person name="Katagiri S."/>
            <person name="Kikuta A."/>
            <person name="Kobayashi H."/>
            <person name="Kobayashi N."/>
            <person name="Machita K."/>
            <person name="Maehara T."/>
            <person name="Masukawa M."/>
            <person name="Mizubayashi T."/>
            <person name="Mukai Y."/>
            <person name="Nagasaki H."/>
            <person name="Nagata Y."/>
            <person name="Naito S."/>
            <person name="Nakashima M."/>
            <person name="Nakama Y."/>
            <person name="Nakamichi Y."/>
            <person name="Nakamura M."/>
            <person name="Meguro A."/>
            <person name="Negishi M."/>
            <person name="Ohta I."/>
            <person name="Ohta T."/>
            <person name="Okamoto M."/>
            <person name="Ono N."/>
            <person name="Saji S."/>
            <person name="Sakaguchi M."/>
            <person name="Sakai K."/>
            <person name="Shibata M."/>
            <person name="Shimokawa T."/>
            <person name="Song J."/>
            <person name="Takazaki Y."/>
            <person name="Terasawa K."/>
            <person name="Tsugane M."/>
            <person name="Tsuji K."/>
            <person name="Ueda S."/>
            <person name="Waki K."/>
            <person name="Yamagata H."/>
            <person name="Yamamoto M."/>
            <person name="Yamamoto S."/>
            <person name="Yamane H."/>
            <person name="Yoshiki S."/>
            <person name="Yoshihara R."/>
            <person name="Yukawa K."/>
            <person name="Zhong H."/>
            <person name="Yano M."/>
            <person name="Yuan Q."/>
            <person name="Ouyang S."/>
            <person name="Liu J."/>
            <person name="Jones K.M."/>
            <person name="Gansberger K."/>
            <person name="Moffat K."/>
            <person name="Hill J."/>
            <person name="Bera J."/>
            <person name="Fadrosh D."/>
            <person name="Jin S."/>
            <person name="Johri S."/>
            <person name="Kim M."/>
            <person name="Overton L."/>
            <person name="Reardon M."/>
            <person name="Tsitrin T."/>
            <person name="Vuong H."/>
            <person name="Weaver B."/>
            <person name="Ciecko A."/>
            <person name="Tallon L."/>
            <person name="Jackson J."/>
            <person name="Pai G."/>
            <person name="Aken S.V."/>
            <person name="Utterback T."/>
            <person name="Reidmuller S."/>
            <person name="Feldblyum T."/>
            <person name="Hsiao J."/>
            <person name="Zismann V."/>
            <person name="Iobst S."/>
            <person name="de Vazeille A.R."/>
            <person name="Buell C.R."/>
            <person name="Ying K."/>
            <person name="Li Y."/>
            <person name="Lu T."/>
            <person name="Huang Y."/>
            <person name="Zhao Q."/>
            <person name="Feng Q."/>
            <person name="Zhang L."/>
            <person name="Zhu J."/>
            <person name="Weng Q."/>
            <person name="Mu J."/>
            <person name="Lu Y."/>
            <person name="Fan D."/>
            <person name="Liu Y."/>
            <person name="Guan J."/>
            <person name="Zhang Y."/>
            <person name="Yu S."/>
            <person name="Liu X."/>
            <person name="Zhang Y."/>
            <person name="Hong G."/>
            <person name="Han B."/>
            <person name="Choisne N."/>
            <person name="Demange N."/>
            <person name="Orjeda G."/>
            <person name="Samain S."/>
            <person name="Cattolico L."/>
            <person name="Pelletier E."/>
            <person name="Couloux A."/>
            <person name="Segurens B."/>
            <person name="Wincker P."/>
            <person name="D'Hont A."/>
            <person name="Scarpelli C."/>
            <person name="Weissenbach J."/>
            <person name="Salanoubat M."/>
            <person name="Quetier F."/>
            <person name="Yu Y."/>
            <person name="Kim H.R."/>
            <person name="Rambo T."/>
            <person name="Currie J."/>
            <person name="Collura K."/>
            <person name="Luo M."/>
            <person name="Yang T."/>
            <person name="Ammiraju J.S.S."/>
            <person name="Engler F."/>
            <person name="Soderlund C."/>
            <person name="Wing R.A."/>
            <person name="Palmer L.E."/>
            <person name="de la Bastide M."/>
            <person name="Spiegel L."/>
            <person name="Nascimento L."/>
            <person name="Zutavern T."/>
            <person name="O'Shaughnessy A."/>
            <person name="Dike S."/>
            <person name="Dedhia N."/>
            <person name="Preston R."/>
            <person name="Balija V."/>
            <person name="McCombie W.R."/>
            <person name="Chow T."/>
            <person name="Chen H."/>
            <person name="Chung M."/>
            <person name="Chen C."/>
            <person name="Shaw J."/>
            <person name="Wu H."/>
            <person name="Hsiao K."/>
            <person name="Chao Y."/>
            <person name="Chu M."/>
            <person name="Cheng C."/>
            <person name="Hour A."/>
            <person name="Lee P."/>
            <person name="Lin S."/>
            <person name="Lin Y."/>
            <person name="Liou J."/>
            <person name="Liu S."/>
            <person name="Hsing Y."/>
            <person name="Raghuvanshi S."/>
            <person name="Mohanty A."/>
            <person name="Bharti A.K."/>
            <person name="Gaur A."/>
            <person name="Gupta V."/>
            <person name="Kumar D."/>
            <person name="Ravi V."/>
            <person name="Vij S."/>
            <person name="Kapur A."/>
            <person name="Khurana P."/>
            <person name="Khurana P."/>
            <person name="Khurana J.P."/>
            <person name="Tyagi A.K."/>
            <person name="Gaikwad K."/>
            <person name="Singh A."/>
            <person name="Dalal V."/>
            <person name="Srivastava S."/>
            <person name="Dixit A."/>
            <person name="Pal A.K."/>
            <person name="Ghazi I.A."/>
            <person name="Yadav M."/>
            <person name="Pandit A."/>
            <person name="Bhargava A."/>
            <person name="Sureshbabu K."/>
            <person name="Batra K."/>
            <person name="Sharma T.R."/>
            <person name="Mohapatra T."/>
            <person name="Singh N.K."/>
            <person name="Messing J."/>
            <person name="Nelson A.B."/>
            <person name="Fuks G."/>
            <person name="Kavchok S."/>
            <person name="Keizer G."/>
            <person name="Linton E."/>
            <person name="Llaca V."/>
            <person name="Song R."/>
            <person name="Tanyolac B."/>
            <person name="Young S."/>
            <person name="Ho-Il K."/>
            <person name="Hahn J.H."/>
            <person name="Sangsakoo G."/>
            <person name="Vanavichit A."/>
            <person name="de Mattos Luiz.A.T."/>
            <person name="Zimmer P.D."/>
            <person name="Malone G."/>
            <person name="Dellagostin O."/>
            <person name="de Oliveira A.C."/>
            <person name="Bevan M."/>
            <person name="Bancroft I."/>
            <person name="Minx P."/>
            <person name="Cordum H."/>
            <person name="Wilson R."/>
            <person name="Cheng Z."/>
            <person name="Jin W."/>
            <person name="Jiang J."/>
            <person name="Leong S.A."/>
            <person name="Iwama H."/>
            <person name="Gojobori T."/>
            <person name="Itoh T."/>
            <person name="Niimura Y."/>
            <person name="Fujii Y."/>
            <person name="Habara T."/>
            <person name="Sakai H."/>
            <person name="Sato Y."/>
            <person name="Wilson G."/>
            <person name="Kumar K."/>
            <person name="McCouch S."/>
            <person name="Juretic N."/>
            <person name="Hoen D."/>
            <person name="Wright S."/>
            <person name="Bruskiewich R."/>
            <person name="Bureau T."/>
            <person name="Miyao A."/>
            <person name="Hirochika H."/>
            <person name="Nishikawa T."/>
            <person name="Kadowaki K."/>
            <person name="Sugiura M."/>
            <person name="Burr B."/>
            <person name="Sasaki T."/>
        </authorList>
    </citation>
    <scope>NUCLEOTIDE SEQUENCE [LARGE SCALE GENOMIC DNA]</scope>
    <source>
        <strain evidence="2">cv. Nipponbare</strain>
    </source>
</reference>
<reference evidence="2" key="2">
    <citation type="journal article" date="2008" name="Nucleic Acids Res.">
        <title>The rice annotation project database (RAP-DB): 2008 update.</title>
        <authorList>
            <consortium name="The rice annotation project (RAP)"/>
        </authorList>
    </citation>
    <scope>GENOME REANNOTATION</scope>
    <source>
        <strain evidence="2">cv. Nipponbare</strain>
    </source>
</reference>
<evidence type="ECO:0000313" key="2">
    <source>
        <dbReference type="Proteomes" id="UP000000763"/>
    </source>
</evidence>
<protein>
    <submittedName>
        <fullName evidence="1">Uncharacterized protein</fullName>
    </submittedName>
</protein>
<dbReference type="AlphaFoldDB" id="Q6ZKH0"/>
<evidence type="ECO:0000313" key="1">
    <source>
        <dbReference type="EMBL" id="BAD03029.1"/>
    </source>
</evidence>
<gene>
    <name evidence="1" type="primary">OJ1119_E09.15</name>
</gene>